<dbReference type="Proteomes" id="UP001139411">
    <property type="component" value="Unassembled WGS sequence"/>
</dbReference>
<evidence type="ECO:0000313" key="2">
    <source>
        <dbReference type="EMBL" id="MCF2498288.1"/>
    </source>
</evidence>
<accession>A0A9X1QDD5</accession>
<reference evidence="2" key="1">
    <citation type="submission" date="2022-01" db="EMBL/GenBank/DDBJ databases">
        <title>Novel species in genus Dyadobacter.</title>
        <authorList>
            <person name="Ma C."/>
        </authorList>
    </citation>
    <scope>NUCLEOTIDE SEQUENCE</scope>
    <source>
        <strain evidence="2">CY357</strain>
    </source>
</reference>
<name>A0A9X1QDD5_9BACT</name>
<feature type="region of interest" description="Disordered" evidence="1">
    <location>
        <begin position="20"/>
        <end position="60"/>
    </location>
</feature>
<dbReference type="AlphaFoldDB" id="A0A9X1QDD5"/>
<organism evidence="2 3">
    <name type="scientific">Dyadobacter chenhuakuii</name>
    <dbReference type="NCBI Taxonomy" id="2909339"/>
    <lineage>
        <taxon>Bacteria</taxon>
        <taxon>Pseudomonadati</taxon>
        <taxon>Bacteroidota</taxon>
        <taxon>Cytophagia</taxon>
        <taxon>Cytophagales</taxon>
        <taxon>Spirosomataceae</taxon>
        <taxon>Dyadobacter</taxon>
    </lineage>
</organism>
<comment type="caution">
    <text evidence="2">The sequence shown here is derived from an EMBL/GenBank/DDBJ whole genome shotgun (WGS) entry which is preliminary data.</text>
</comment>
<sequence length="60" mass="6957">METTDVFEYTPFVNEECGDTMWNEENLNPPKSSAKKDVSVENIKTENKDIQDPSEDKFIK</sequence>
<protein>
    <submittedName>
        <fullName evidence="2">Uncharacterized protein</fullName>
    </submittedName>
</protein>
<feature type="compositionally biased region" description="Basic and acidic residues" evidence="1">
    <location>
        <begin position="34"/>
        <end position="60"/>
    </location>
</feature>
<proteinExistence type="predicted"/>
<dbReference type="RefSeq" id="WP_235177437.1">
    <property type="nucleotide sequence ID" value="NZ_JAKFFV010000004.1"/>
</dbReference>
<evidence type="ECO:0000313" key="3">
    <source>
        <dbReference type="Proteomes" id="UP001139411"/>
    </source>
</evidence>
<evidence type="ECO:0000256" key="1">
    <source>
        <dbReference type="SAM" id="MobiDB-lite"/>
    </source>
</evidence>
<dbReference type="EMBL" id="JAKFFV010000004">
    <property type="protein sequence ID" value="MCF2498288.1"/>
    <property type="molecule type" value="Genomic_DNA"/>
</dbReference>
<gene>
    <name evidence="2" type="ORF">L0661_08225</name>
</gene>